<dbReference type="AlphaFoldDB" id="A0A6J2K4J2"/>
<keyword evidence="7" id="KW-1185">Reference proteome</keyword>
<dbReference type="GO" id="GO:0006886">
    <property type="term" value="P:intracellular protein transport"/>
    <property type="evidence" value="ECO:0007669"/>
    <property type="project" value="InterPro"/>
</dbReference>
<dbReference type="FunFam" id="2.60.40.640:FF:000002">
    <property type="entry name" value="Vacuolar protein sorting-associated protein 26A"/>
    <property type="match status" value="1"/>
</dbReference>
<dbReference type="InterPro" id="IPR014752">
    <property type="entry name" value="Arrestin-like_C"/>
</dbReference>
<dbReference type="KEGG" id="bman:114246724"/>
<feature type="region of interest" description="Disordered" evidence="6">
    <location>
        <begin position="301"/>
        <end position="431"/>
    </location>
</feature>
<evidence type="ECO:0000256" key="6">
    <source>
        <dbReference type="SAM" id="MobiDB-lite"/>
    </source>
</evidence>
<comment type="similarity">
    <text evidence="1">Belongs to the VPS26 family.</text>
</comment>
<keyword evidence="2" id="KW-0813">Transport</keyword>
<evidence type="ECO:0000313" key="8">
    <source>
        <dbReference type="RefSeq" id="XP_028035204.1"/>
    </source>
</evidence>
<evidence type="ECO:0000256" key="2">
    <source>
        <dbReference type="ARBA" id="ARBA00022448"/>
    </source>
</evidence>
<reference evidence="8" key="1">
    <citation type="submission" date="2025-08" db="UniProtKB">
        <authorList>
            <consortium name="RefSeq"/>
        </authorList>
    </citation>
    <scope>IDENTIFICATION</scope>
    <source>
        <tissue evidence="8">Silk gland</tissue>
    </source>
</reference>
<evidence type="ECO:0000256" key="5">
    <source>
        <dbReference type="ARBA" id="ARBA00083912"/>
    </source>
</evidence>
<protein>
    <recommendedName>
        <fullName evidence="4">Vacuolar protein sorting-associated protein 26</fullName>
    </recommendedName>
    <alternativeName>
        <fullName evidence="5">VPS26 protein homolog</fullName>
    </alternativeName>
</protein>
<dbReference type="Proteomes" id="UP000504629">
    <property type="component" value="Unplaced"/>
</dbReference>
<feature type="compositionally biased region" description="Basic and acidic residues" evidence="6">
    <location>
        <begin position="362"/>
        <end position="371"/>
    </location>
</feature>
<organism evidence="7 8">
    <name type="scientific">Bombyx mandarina</name>
    <name type="common">Wild silk moth</name>
    <name type="synonym">Wild silkworm</name>
    <dbReference type="NCBI Taxonomy" id="7092"/>
    <lineage>
        <taxon>Eukaryota</taxon>
        <taxon>Metazoa</taxon>
        <taxon>Ecdysozoa</taxon>
        <taxon>Arthropoda</taxon>
        <taxon>Hexapoda</taxon>
        <taxon>Insecta</taxon>
        <taxon>Pterygota</taxon>
        <taxon>Neoptera</taxon>
        <taxon>Endopterygota</taxon>
        <taxon>Lepidoptera</taxon>
        <taxon>Glossata</taxon>
        <taxon>Ditrysia</taxon>
        <taxon>Bombycoidea</taxon>
        <taxon>Bombycidae</taxon>
        <taxon>Bombycinae</taxon>
        <taxon>Bombyx</taxon>
    </lineage>
</organism>
<evidence type="ECO:0000256" key="3">
    <source>
        <dbReference type="ARBA" id="ARBA00022927"/>
    </source>
</evidence>
<dbReference type="RefSeq" id="XP_028035204.1">
    <property type="nucleotide sequence ID" value="XM_028179403.1"/>
</dbReference>
<name>A0A6J2K4J2_BOMMA</name>
<feature type="compositionally biased region" description="Polar residues" evidence="6">
    <location>
        <begin position="309"/>
        <end position="336"/>
    </location>
</feature>
<gene>
    <name evidence="8" type="primary">LOC114246724</name>
</gene>
<feature type="compositionally biased region" description="Basic and acidic residues" evidence="6">
    <location>
        <begin position="393"/>
        <end position="402"/>
    </location>
</feature>
<evidence type="ECO:0000256" key="4">
    <source>
        <dbReference type="ARBA" id="ARBA00073024"/>
    </source>
</evidence>
<dbReference type="PANTHER" id="PTHR12233">
    <property type="entry name" value="VACUOLAR PROTEIN SORTING 26 RELATED"/>
    <property type="match status" value="1"/>
</dbReference>
<dbReference type="Pfam" id="PF03643">
    <property type="entry name" value="Vps26"/>
    <property type="match status" value="1"/>
</dbReference>
<accession>A0A6J2K4J2</accession>
<sequence>MSFFGFGQTADIEIVFDDADKRKVAEVKTDDGKKEKLLLYYDGETVSGKVNVTLRKPGSKLEHQGIKVELIGQIELFYDRGNHHEFISLVKELARPGDLLQHTSYPFEFANVEKPYEVYTGSNVRLRYFLRATIVRRLTDITKEVDIAVHTLCSYPDVLNSIKMEVGIEDCLHIEFEYNKSKYHLKDVIVGKIYFLLVRIKIKHMEISIIKRETTGSGPNTFTENETVAKYEIMDGAPVRGESIPIRVFLAGYDLTPTMRDINNKFSVRYYLNLVLMDTEDRRYFKQQEVILWRKSDKSRLPLHPHHPQTVSYQGHQSLRKQSVSSDDNSARATPSNPDPENVMQRSVSPSMPEKQNGPLQMEREKPEAFIDKLAGAHINENDTNDTSDEIEEPKPVEKLPVVEKPLIAEKPQIAEKPTLNRPEPAGSPSQ</sequence>
<dbReference type="Gene3D" id="2.60.40.640">
    <property type="match status" value="2"/>
</dbReference>
<evidence type="ECO:0000313" key="7">
    <source>
        <dbReference type="Proteomes" id="UP000504629"/>
    </source>
</evidence>
<feature type="compositionally biased region" description="Acidic residues" evidence="6">
    <location>
        <begin position="383"/>
        <end position="392"/>
    </location>
</feature>
<evidence type="ECO:0000256" key="1">
    <source>
        <dbReference type="ARBA" id="ARBA00009100"/>
    </source>
</evidence>
<proteinExistence type="inferred from homology"/>
<dbReference type="CTD" id="31144"/>
<dbReference type="InterPro" id="IPR028934">
    <property type="entry name" value="Vps26-related"/>
</dbReference>
<dbReference type="FunFam" id="2.60.40.640:FF:000001">
    <property type="entry name" value="Vacuolar protein sorting-associated protein 26A"/>
    <property type="match status" value="1"/>
</dbReference>
<dbReference type="GeneID" id="114246724"/>
<dbReference type="OrthoDB" id="3821113at2759"/>
<keyword evidence="3" id="KW-0653">Protein transport</keyword>